<dbReference type="SUPFAM" id="SSF158452">
    <property type="entry name" value="YqcC-like"/>
    <property type="match status" value="1"/>
</dbReference>
<dbReference type="InterPro" id="IPR036814">
    <property type="entry name" value="YqcC-like_sf"/>
</dbReference>
<evidence type="ECO:0000313" key="3">
    <source>
        <dbReference type="Proteomes" id="UP000509579"/>
    </source>
</evidence>
<evidence type="ECO:0000259" key="1">
    <source>
        <dbReference type="Pfam" id="PF04287"/>
    </source>
</evidence>
<dbReference type="InterPro" id="IPR007384">
    <property type="entry name" value="UCP006257"/>
</dbReference>
<dbReference type="GO" id="GO:0044010">
    <property type="term" value="P:single-species biofilm formation"/>
    <property type="evidence" value="ECO:0007669"/>
    <property type="project" value="TreeGrafter"/>
</dbReference>
<dbReference type="Gene3D" id="1.20.1440.40">
    <property type="entry name" value="YqcC-like"/>
    <property type="match status" value="1"/>
</dbReference>
<dbReference type="InterPro" id="IPR023376">
    <property type="entry name" value="YqcC-like_dom"/>
</dbReference>
<organism evidence="2 3">
    <name type="scientific">Comamonas antarctica</name>
    <dbReference type="NCBI Taxonomy" id="2743470"/>
    <lineage>
        <taxon>Bacteria</taxon>
        <taxon>Pseudomonadati</taxon>
        <taxon>Pseudomonadota</taxon>
        <taxon>Betaproteobacteria</taxon>
        <taxon>Burkholderiales</taxon>
        <taxon>Comamonadaceae</taxon>
        <taxon>Comamonas</taxon>
    </lineage>
</organism>
<gene>
    <name evidence="2" type="ORF">HUK68_02405</name>
</gene>
<dbReference type="KEGG" id="aant:HUK68_02405"/>
<accession>A0A6N1WXB6</accession>
<evidence type="ECO:0000313" key="2">
    <source>
        <dbReference type="EMBL" id="QKV51844.1"/>
    </source>
</evidence>
<dbReference type="PANTHER" id="PTHR39586">
    <property type="entry name" value="CYTOPLASMIC PROTEIN-RELATED"/>
    <property type="match status" value="1"/>
</dbReference>
<name>A0A6N1WXB6_9BURK</name>
<sequence length="120" mass="13238">MSLTAQHAEIREQLQVLQEHLQALDLWSAAPPSAEAMASTMPFMYDTLEFHQWLQWVFVPRLHALIEAGRPLPGNCNTHALGEHEFARLAPRDVSALLAVLLRIDQRLNAGPAGSGSGPH</sequence>
<feature type="domain" description="YqcC-like" evidence="1">
    <location>
        <begin position="10"/>
        <end position="106"/>
    </location>
</feature>
<dbReference type="EMBL" id="CP054840">
    <property type="protein sequence ID" value="QKV51844.1"/>
    <property type="molecule type" value="Genomic_DNA"/>
</dbReference>
<dbReference type="RefSeq" id="WP_175502774.1">
    <property type="nucleotide sequence ID" value="NZ_CAURQT010000009.1"/>
</dbReference>
<dbReference type="AlphaFoldDB" id="A0A6N1WXB6"/>
<keyword evidence="3" id="KW-1185">Reference proteome</keyword>
<protein>
    <submittedName>
        <fullName evidence="2">YqcC family protein</fullName>
    </submittedName>
</protein>
<proteinExistence type="predicted"/>
<dbReference type="PIRSF" id="PIRSF006257">
    <property type="entry name" value="UCP006257"/>
    <property type="match status" value="1"/>
</dbReference>
<dbReference type="PANTHER" id="PTHR39586:SF1">
    <property type="entry name" value="CYTOPLASMIC PROTEIN"/>
    <property type="match status" value="1"/>
</dbReference>
<dbReference type="Proteomes" id="UP000509579">
    <property type="component" value="Chromosome"/>
</dbReference>
<reference evidence="2 3" key="1">
    <citation type="submission" date="2020-06" db="EMBL/GenBank/DDBJ databases">
        <title>Acidovorax antarctica sp. nov., isolated from Corinth ice sheet soil, Antarctic Fields Peninsula.</title>
        <authorList>
            <person name="Xu Q."/>
            <person name="Peng F."/>
        </authorList>
    </citation>
    <scope>NUCLEOTIDE SEQUENCE [LARGE SCALE GENOMIC DNA]</scope>
    <source>
        <strain evidence="2 3">16-35-5</strain>
    </source>
</reference>
<dbReference type="Pfam" id="PF04287">
    <property type="entry name" value="DUF446"/>
    <property type="match status" value="1"/>
</dbReference>